<dbReference type="InterPro" id="IPR038972">
    <property type="entry name" value="YiaA-like"/>
</dbReference>
<gene>
    <name evidence="4" type="ORF">C4K88_00660</name>
</gene>
<evidence type="ECO:0000313" key="5">
    <source>
        <dbReference type="Proteomes" id="UP000239297"/>
    </source>
</evidence>
<dbReference type="OrthoDB" id="3295178at2"/>
<keyword evidence="5" id="KW-1185">Reference proteome</keyword>
<organism evidence="4 5">
    <name type="scientific">Arthrobacter pityocampae</name>
    <dbReference type="NCBI Taxonomy" id="547334"/>
    <lineage>
        <taxon>Bacteria</taxon>
        <taxon>Bacillati</taxon>
        <taxon>Actinomycetota</taxon>
        <taxon>Actinomycetes</taxon>
        <taxon>Micrococcales</taxon>
        <taxon>Micrococcaceae</taxon>
        <taxon>Arthrobacter</taxon>
    </lineage>
</organism>
<dbReference type="AlphaFoldDB" id="A0A2S5J0Y5"/>
<protein>
    <recommendedName>
        <fullName evidence="3">YiaAB two helix domain-containing protein</fullName>
    </recommendedName>
</protein>
<reference evidence="4 5" key="1">
    <citation type="journal article" date="2014" name="Int. J. Syst. Evol. Microbiol.">
        <title>Arthrobacter pityocampae sp. nov., isolated from Thaumetopoea pityocampa (Lep., Thaumetopoeidae).</title>
        <authorList>
            <person name="Ince I.A."/>
            <person name="Demirbag Z."/>
            <person name="Kati H."/>
        </authorList>
    </citation>
    <scope>NUCLEOTIDE SEQUENCE [LARGE SCALE GENOMIC DNA]</scope>
    <source>
        <strain evidence="4 5">Tp2</strain>
    </source>
</reference>
<accession>A0A2S5J0Y5</accession>
<feature type="transmembrane region" description="Helical" evidence="2">
    <location>
        <begin position="119"/>
        <end position="135"/>
    </location>
</feature>
<dbReference type="EMBL" id="PRKW01000001">
    <property type="protein sequence ID" value="PPB50451.1"/>
    <property type="molecule type" value="Genomic_DNA"/>
</dbReference>
<feature type="transmembrane region" description="Helical" evidence="2">
    <location>
        <begin position="21"/>
        <end position="45"/>
    </location>
</feature>
<evidence type="ECO:0000313" key="4">
    <source>
        <dbReference type="EMBL" id="PPB50451.1"/>
    </source>
</evidence>
<feature type="domain" description="YiaAB two helix" evidence="3">
    <location>
        <begin position="25"/>
        <end position="78"/>
    </location>
</feature>
<keyword evidence="2" id="KW-1133">Transmembrane helix</keyword>
<dbReference type="NCBIfam" id="NF008482">
    <property type="entry name" value="PRK11383.1"/>
    <property type="match status" value="1"/>
</dbReference>
<proteinExistence type="predicted"/>
<dbReference type="Proteomes" id="UP000239297">
    <property type="component" value="Unassembled WGS sequence"/>
</dbReference>
<dbReference type="GO" id="GO:0005886">
    <property type="term" value="C:plasma membrane"/>
    <property type="evidence" value="ECO:0007669"/>
    <property type="project" value="TreeGrafter"/>
</dbReference>
<keyword evidence="2" id="KW-0472">Membrane</keyword>
<name>A0A2S5J0Y5_9MICC</name>
<dbReference type="Pfam" id="PF05360">
    <property type="entry name" value="YiaAB"/>
    <property type="match status" value="2"/>
</dbReference>
<sequence length="184" mass="20138">MGRIESQESYMAESRPIPQKPTGAFIGASWCAVTIGVSSYLVGLWNATSMQLNEKGYYFTLLLFGLFAVISIQKTIRDRAENIPVTNIYYGVAWFSVVASISLLVIGLWNADMLLSEKGFYGLAMLMSLFGAITVQKNVRDMAVFAEAEKVENPRRKLFSGQDTPAATLGSSHRPATDASPGRP</sequence>
<feature type="region of interest" description="Disordered" evidence="1">
    <location>
        <begin position="155"/>
        <end position="184"/>
    </location>
</feature>
<feature type="transmembrane region" description="Helical" evidence="2">
    <location>
        <begin position="88"/>
        <end position="107"/>
    </location>
</feature>
<comment type="caution">
    <text evidence="4">The sequence shown here is derived from an EMBL/GenBank/DDBJ whole genome shotgun (WGS) entry which is preliminary data.</text>
</comment>
<dbReference type="GO" id="GO:0006974">
    <property type="term" value="P:DNA damage response"/>
    <property type="evidence" value="ECO:0007669"/>
    <property type="project" value="TreeGrafter"/>
</dbReference>
<dbReference type="PANTHER" id="PTHR37290:SF1">
    <property type="entry name" value="INNER MEMBRANE PROTEIN YIAA"/>
    <property type="match status" value="1"/>
</dbReference>
<feature type="transmembrane region" description="Helical" evidence="2">
    <location>
        <begin position="57"/>
        <end position="76"/>
    </location>
</feature>
<evidence type="ECO:0000256" key="1">
    <source>
        <dbReference type="SAM" id="MobiDB-lite"/>
    </source>
</evidence>
<evidence type="ECO:0000256" key="2">
    <source>
        <dbReference type="SAM" id="Phobius"/>
    </source>
</evidence>
<feature type="domain" description="YiaAB two helix" evidence="3">
    <location>
        <begin position="89"/>
        <end position="141"/>
    </location>
</feature>
<dbReference type="PANTHER" id="PTHR37290">
    <property type="entry name" value="INNER MEMBRANE PROTEIN YIAA-RELATED"/>
    <property type="match status" value="1"/>
</dbReference>
<keyword evidence="2" id="KW-0812">Transmembrane</keyword>
<feature type="compositionally biased region" description="Polar residues" evidence="1">
    <location>
        <begin position="161"/>
        <end position="171"/>
    </location>
</feature>
<evidence type="ECO:0000259" key="3">
    <source>
        <dbReference type="Pfam" id="PF05360"/>
    </source>
</evidence>
<dbReference type="InterPro" id="IPR008024">
    <property type="entry name" value="YiaAB"/>
</dbReference>